<dbReference type="OrthoDB" id="416253at2759"/>
<dbReference type="Gene3D" id="3.20.20.100">
    <property type="entry name" value="NADP-dependent oxidoreductase domain"/>
    <property type="match status" value="1"/>
</dbReference>
<evidence type="ECO:0000256" key="1">
    <source>
        <dbReference type="ARBA" id="ARBA00007905"/>
    </source>
</evidence>
<dbReference type="PRINTS" id="PR00069">
    <property type="entry name" value="ALDKETRDTASE"/>
</dbReference>
<evidence type="ECO:0000256" key="2">
    <source>
        <dbReference type="ARBA" id="ARBA00022857"/>
    </source>
</evidence>
<dbReference type="InterPro" id="IPR020471">
    <property type="entry name" value="AKR"/>
</dbReference>
<organism evidence="5 6">
    <name type="scientific">Ceratitis capitata</name>
    <name type="common">Mediterranean fruit fly</name>
    <name type="synonym">Tephritis capitata</name>
    <dbReference type="NCBI Taxonomy" id="7213"/>
    <lineage>
        <taxon>Eukaryota</taxon>
        <taxon>Metazoa</taxon>
        <taxon>Ecdysozoa</taxon>
        <taxon>Arthropoda</taxon>
        <taxon>Hexapoda</taxon>
        <taxon>Insecta</taxon>
        <taxon>Pterygota</taxon>
        <taxon>Neoptera</taxon>
        <taxon>Endopterygota</taxon>
        <taxon>Diptera</taxon>
        <taxon>Brachycera</taxon>
        <taxon>Muscomorpha</taxon>
        <taxon>Tephritoidea</taxon>
        <taxon>Tephritidae</taxon>
        <taxon>Ceratitis</taxon>
        <taxon>Ceratitis</taxon>
    </lineage>
</organism>
<dbReference type="Pfam" id="PF00248">
    <property type="entry name" value="Aldo_ket_red"/>
    <property type="match status" value="1"/>
</dbReference>
<dbReference type="FunFam" id="3.20.20.100:FF:000006">
    <property type="entry name" value="Aldo-keto reductase family 1 member A1"/>
    <property type="match status" value="1"/>
</dbReference>
<dbReference type="PROSITE" id="PS00062">
    <property type="entry name" value="ALDOKETO_REDUCTASE_2"/>
    <property type="match status" value="1"/>
</dbReference>
<keyword evidence="2" id="KW-0521">NADP</keyword>
<gene>
    <name evidence="5" type="ORF">CCAP1982_LOCUS14032</name>
</gene>
<evidence type="ECO:0000313" key="6">
    <source>
        <dbReference type="Proteomes" id="UP000606786"/>
    </source>
</evidence>
<dbReference type="GO" id="GO:0016491">
    <property type="term" value="F:oxidoreductase activity"/>
    <property type="evidence" value="ECO:0007669"/>
    <property type="project" value="UniProtKB-KW"/>
</dbReference>
<dbReference type="InterPro" id="IPR036812">
    <property type="entry name" value="NAD(P)_OxRdtase_dom_sf"/>
</dbReference>
<dbReference type="PANTHER" id="PTHR11732">
    <property type="entry name" value="ALDO/KETO REDUCTASE"/>
    <property type="match status" value="1"/>
</dbReference>
<comment type="similarity">
    <text evidence="1">Belongs to the aldo/keto reductase family.</text>
</comment>
<evidence type="ECO:0000256" key="3">
    <source>
        <dbReference type="ARBA" id="ARBA00023002"/>
    </source>
</evidence>
<keyword evidence="6" id="KW-1185">Reference proteome</keyword>
<dbReference type="InterPro" id="IPR018170">
    <property type="entry name" value="Aldo/ket_reductase_CS"/>
</dbReference>
<proteinExistence type="inferred from homology"/>
<feature type="domain" description="NADP-dependent oxidoreductase" evidence="4">
    <location>
        <begin position="142"/>
        <end position="416"/>
    </location>
</feature>
<reference evidence="5" key="1">
    <citation type="submission" date="2020-11" db="EMBL/GenBank/DDBJ databases">
        <authorList>
            <person name="Whitehead M."/>
        </authorList>
    </citation>
    <scope>NUCLEOTIDE SEQUENCE</scope>
    <source>
        <strain evidence="5">EGII</strain>
    </source>
</reference>
<keyword evidence="3" id="KW-0560">Oxidoreductase</keyword>
<dbReference type="Proteomes" id="UP000606786">
    <property type="component" value="Unassembled WGS sequence"/>
</dbReference>
<evidence type="ECO:0000313" key="5">
    <source>
        <dbReference type="EMBL" id="CAD7005679.1"/>
    </source>
</evidence>
<dbReference type="InterPro" id="IPR023210">
    <property type="entry name" value="NADP_OxRdtase_dom"/>
</dbReference>
<sequence length="439" mass="50297">MRKINTILCKFTNKNWFRYYSGEYRIFHFPGISKAKEENNGVETVMSKIQLPSSKACVVLTEKIDEPSKKSRTPTKNVANTILKEPQECTVEKVENMPEKVKCLRPVPRLKPVTKLPAEYNPKPPEIPAIKLRDGYMMPMFGLGTWGSAPEKVEAAVKHAIKVGYRMFDCAHVYENEKAVGKAINKSIEECLVKRKNLFITSKLWNTYHHPDLVLEGCRRTLDDLNLSYLNLYLIHWPMGYKAGNELIPYDACGRVLTTRVDYVETWKAMEKLVESGYTRSIGVSNFNKNQIERIWKVAKIRPVVNQVECHPYLTQQRLMAFLKEKGIVLVAYSPLGAPARPWVKSEDPPVLEDNLIKTIAFSHGRTPAQICIRYQIQRGNVVIPKSVTPSRIESNFDVASFELTGQEMKMLDNLDRKLRLVALESVSNHPHYPFHDAF</sequence>
<dbReference type="SUPFAM" id="SSF51430">
    <property type="entry name" value="NAD(P)-linked oxidoreductase"/>
    <property type="match status" value="1"/>
</dbReference>
<evidence type="ECO:0000259" key="4">
    <source>
        <dbReference type="Pfam" id="PF00248"/>
    </source>
</evidence>
<dbReference type="PROSITE" id="PS00063">
    <property type="entry name" value="ALDOKETO_REDUCTASE_3"/>
    <property type="match status" value="1"/>
</dbReference>
<comment type="caution">
    <text evidence="5">The sequence shown here is derived from an EMBL/GenBank/DDBJ whole genome shotgun (WGS) entry which is preliminary data.</text>
</comment>
<dbReference type="AlphaFoldDB" id="A0A811V2I0"/>
<accession>A0A811V2I0</accession>
<dbReference type="EMBL" id="CAJHJT010000034">
    <property type="protein sequence ID" value="CAD7005679.1"/>
    <property type="molecule type" value="Genomic_DNA"/>
</dbReference>
<name>A0A811V2I0_CERCA</name>
<protein>
    <submittedName>
        <fullName evidence="5">(Mediterranean fruit fly) hypothetical protein</fullName>
    </submittedName>
</protein>